<accession>A0A553QU74</accession>
<dbReference type="GO" id="GO:0006355">
    <property type="term" value="P:regulation of DNA-templated transcription"/>
    <property type="evidence" value="ECO:0007669"/>
    <property type="project" value="TreeGrafter"/>
</dbReference>
<dbReference type="Pfam" id="PF00640">
    <property type="entry name" value="PID"/>
    <property type="match status" value="1"/>
</dbReference>
<dbReference type="SUPFAM" id="SSF50729">
    <property type="entry name" value="PH domain-like"/>
    <property type="match status" value="1"/>
</dbReference>
<feature type="compositionally biased region" description="Polar residues" evidence="2">
    <location>
        <begin position="129"/>
        <end position="144"/>
    </location>
</feature>
<reference evidence="5 6" key="1">
    <citation type="journal article" date="2019" name="Sci. Data">
        <title>Hybrid genome assembly and annotation of Danionella translucida.</title>
        <authorList>
            <person name="Kadobianskyi M."/>
            <person name="Schulze L."/>
            <person name="Schuelke M."/>
            <person name="Judkewitz B."/>
        </authorList>
    </citation>
    <scope>NUCLEOTIDE SEQUENCE [LARGE SCALE GENOMIC DNA]</scope>
    <source>
        <strain evidence="5 6">Bolton</strain>
    </source>
</reference>
<dbReference type="SMART" id="SM00462">
    <property type="entry name" value="PTB"/>
    <property type="match status" value="1"/>
</dbReference>
<feature type="domain" description="WW" evidence="4">
    <location>
        <begin position="185"/>
        <end position="217"/>
    </location>
</feature>
<dbReference type="GO" id="GO:0005737">
    <property type="term" value="C:cytoplasm"/>
    <property type="evidence" value="ECO:0007669"/>
    <property type="project" value="TreeGrafter"/>
</dbReference>
<feature type="region of interest" description="Disordered" evidence="2">
    <location>
        <begin position="1"/>
        <end position="26"/>
    </location>
</feature>
<dbReference type="PANTHER" id="PTHR14058:SF5">
    <property type="entry name" value="AMYLOID BETA PRECURSOR PROTEIN BINDING FAMILY B MEMBER 1"/>
    <property type="match status" value="1"/>
</dbReference>
<dbReference type="Gene3D" id="2.20.70.10">
    <property type="match status" value="1"/>
</dbReference>
<dbReference type="PROSITE" id="PS50020">
    <property type="entry name" value="WW_DOMAIN_2"/>
    <property type="match status" value="1"/>
</dbReference>
<keyword evidence="6" id="KW-1185">Reference proteome</keyword>
<dbReference type="SUPFAM" id="SSF51045">
    <property type="entry name" value="WW domain"/>
    <property type="match status" value="1"/>
</dbReference>
<organism evidence="5 6">
    <name type="scientific">Danionella cerebrum</name>
    <dbReference type="NCBI Taxonomy" id="2873325"/>
    <lineage>
        <taxon>Eukaryota</taxon>
        <taxon>Metazoa</taxon>
        <taxon>Chordata</taxon>
        <taxon>Craniata</taxon>
        <taxon>Vertebrata</taxon>
        <taxon>Euteleostomi</taxon>
        <taxon>Actinopterygii</taxon>
        <taxon>Neopterygii</taxon>
        <taxon>Teleostei</taxon>
        <taxon>Ostariophysi</taxon>
        <taxon>Cypriniformes</taxon>
        <taxon>Danionidae</taxon>
        <taxon>Danioninae</taxon>
        <taxon>Danionella</taxon>
    </lineage>
</organism>
<dbReference type="InterPro" id="IPR001202">
    <property type="entry name" value="WW_dom"/>
</dbReference>
<evidence type="ECO:0000256" key="1">
    <source>
        <dbReference type="ARBA" id="ARBA00022737"/>
    </source>
</evidence>
<feature type="region of interest" description="Disordered" evidence="2">
    <location>
        <begin position="108"/>
        <end position="182"/>
    </location>
</feature>
<feature type="domain" description="PID" evidence="3">
    <location>
        <begin position="293"/>
        <end position="422"/>
    </location>
</feature>
<dbReference type="InterPro" id="IPR006020">
    <property type="entry name" value="PTB/PI_dom"/>
</dbReference>
<dbReference type="Proteomes" id="UP000316079">
    <property type="component" value="Unassembled WGS sequence"/>
</dbReference>
<dbReference type="FunFam" id="2.30.29.30:FF:000143">
    <property type="entry name" value="amyloid beta A4 precursor protein-binding family B member 3 isoform X2"/>
    <property type="match status" value="1"/>
</dbReference>
<evidence type="ECO:0000313" key="5">
    <source>
        <dbReference type="EMBL" id="TRY93515.1"/>
    </source>
</evidence>
<dbReference type="STRING" id="623744.A0A553QU74"/>
<dbReference type="PANTHER" id="PTHR14058">
    <property type="entry name" value="AMYLOID BETA A4 PRECURSOR PROTEIN-BINDING FAMILY B"/>
    <property type="match status" value="1"/>
</dbReference>
<sequence>MGGLDDDAPIRPCEDAMGKSKGCEHTLSTTESNSKWIKEGQNQMCMQQQDQNLNLVENNNKSTERTQNQNSQRLHEEKRKTLEALCHDLSEWEVDPPLLIYSSLEMEKNQEHTGEEDNVDPTENEKTGSSRSQTKGSGNTTLFSRNGFPSEEDSSCMSISQGSAASTPDGGPESYWNSSTFGADADLPSGWMRMQDTSGTYYWHVPTGTTQWESPGSLDAAAADSPSDEIPLIDVAYQNLSIDDERQQKKEDAATDGEFDGAAGQTSLVLLSCSQSEEDEEQPSPSSEHMKCFTVRSLGWVEISEEDMAPGRSSAAVNNCIQQLSFGKQDLDDTGGVWKEGEEMLLELENETMNLLEPRGRTLLHSQPIVSIRIWGVGRDNGGDFAYVARDKLTHVLKCHVFRCDTPAKNIATSMHNICSTVRSSVNPSSGPV</sequence>
<gene>
    <name evidence="5" type="ORF">DNTS_007789</name>
</gene>
<dbReference type="InterPro" id="IPR011993">
    <property type="entry name" value="PH-like_dom_sf"/>
</dbReference>
<dbReference type="EMBL" id="SRMA01025529">
    <property type="protein sequence ID" value="TRY93515.1"/>
    <property type="molecule type" value="Genomic_DNA"/>
</dbReference>
<feature type="compositionally biased region" description="Polar residues" evidence="2">
    <location>
        <begin position="56"/>
        <end position="72"/>
    </location>
</feature>
<dbReference type="AlphaFoldDB" id="A0A553QU74"/>
<dbReference type="InterPro" id="IPR036020">
    <property type="entry name" value="WW_dom_sf"/>
</dbReference>
<dbReference type="InterPro" id="IPR039576">
    <property type="entry name" value="APBB1/2/3"/>
</dbReference>
<dbReference type="Gene3D" id="2.30.29.30">
    <property type="entry name" value="Pleckstrin-homology domain (PH domain)/Phosphotyrosine-binding domain (PTB)"/>
    <property type="match status" value="1"/>
</dbReference>
<dbReference type="PROSITE" id="PS01179">
    <property type="entry name" value="PID"/>
    <property type="match status" value="1"/>
</dbReference>
<evidence type="ECO:0000259" key="3">
    <source>
        <dbReference type="PROSITE" id="PS01179"/>
    </source>
</evidence>
<dbReference type="GO" id="GO:0001540">
    <property type="term" value="F:amyloid-beta binding"/>
    <property type="evidence" value="ECO:0007669"/>
    <property type="project" value="InterPro"/>
</dbReference>
<protein>
    <recommendedName>
        <fullName evidence="7">WW domain-containing protein</fullName>
    </recommendedName>
</protein>
<keyword evidence="1" id="KW-0677">Repeat</keyword>
<evidence type="ECO:0008006" key="7">
    <source>
        <dbReference type="Google" id="ProtNLM"/>
    </source>
</evidence>
<dbReference type="OrthoDB" id="5969782at2759"/>
<dbReference type="CDD" id="cd00201">
    <property type="entry name" value="WW"/>
    <property type="match status" value="1"/>
</dbReference>
<dbReference type="GO" id="GO:0005634">
    <property type="term" value="C:nucleus"/>
    <property type="evidence" value="ECO:0007669"/>
    <property type="project" value="TreeGrafter"/>
</dbReference>
<feature type="compositionally biased region" description="Basic and acidic residues" evidence="2">
    <location>
        <begin position="8"/>
        <end position="24"/>
    </location>
</feature>
<evidence type="ECO:0000313" key="6">
    <source>
        <dbReference type="Proteomes" id="UP000316079"/>
    </source>
</evidence>
<evidence type="ECO:0000259" key="4">
    <source>
        <dbReference type="PROSITE" id="PS50020"/>
    </source>
</evidence>
<name>A0A553QU74_9TELE</name>
<dbReference type="CDD" id="cd01272">
    <property type="entry name" value="PTB1_Fe65"/>
    <property type="match status" value="1"/>
</dbReference>
<proteinExistence type="predicted"/>
<feature type="region of interest" description="Disordered" evidence="2">
    <location>
        <begin position="48"/>
        <end position="76"/>
    </location>
</feature>
<evidence type="ECO:0000256" key="2">
    <source>
        <dbReference type="SAM" id="MobiDB-lite"/>
    </source>
</evidence>
<dbReference type="SMART" id="SM00456">
    <property type="entry name" value="WW"/>
    <property type="match status" value="1"/>
</dbReference>
<feature type="compositionally biased region" description="Polar residues" evidence="2">
    <location>
        <begin position="155"/>
        <end position="166"/>
    </location>
</feature>
<comment type="caution">
    <text evidence="5">The sequence shown here is derived from an EMBL/GenBank/DDBJ whole genome shotgun (WGS) entry which is preliminary data.</text>
</comment>
<dbReference type="FunFam" id="2.20.70.10:FF:000003">
    <property type="entry name" value="amyloid beta A4 precursor protein-binding family B member 2"/>
    <property type="match status" value="1"/>
</dbReference>